<evidence type="ECO:0000259" key="3">
    <source>
        <dbReference type="Pfam" id="PF13208"/>
    </source>
</evidence>
<keyword evidence="2" id="KW-1133">Transmembrane helix</keyword>
<evidence type="ECO:0000313" key="4">
    <source>
        <dbReference type="EMBL" id="GFP14178.1"/>
    </source>
</evidence>
<reference evidence="4" key="2">
    <citation type="submission" date="2020-07" db="EMBL/GenBank/DDBJ databases">
        <title>Draft genome sequence of Lactobacillus helveticus strain JCM 1062.</title>
        <authorList>
            <person name="Endo A."/>
            <person name="Maeno S."/>
            <person name="Kido Y."/>
        </authorList>
    </citation>
    <scope>NUCLEOTIDE SEQUENCE</scope>
    <source>
        <strain evidence="4">JCM 1062</strain>
    </source>
</reference>
<dbReference type="RefSeq" id="WP_101511694.1">
    <property type="nucleotide sequence ID" value="NZ_BLYU01000228.1"/>
</dbReference>
<dbReference type="Pfam" id="PF13208">
    <property type="entry name" value="TerB_N"/>
    <property type="match status" value="1"/>
</dbReference>
<name>A0A2X0RP80_LACHE</name>
<protein>
    <recommendedName>
        <fullName evidence="3">TerB N-terminal domain-containing protein</fullName>
    </recommendedName>
</protein>
<dbReference type="EMBL" id="OGTV01000100">
    <property type="protein sequence ID" value="SPB26627.1"/>
    <property type="molecule type" value="Genomic_DNA"/>
</dbReference>
<feature type="transmembrane region" description="Helical" evidence="2">
    <location>
        <begin position="87"/>
        <end position="120"/>
    </location>
</feature>
<accession>A0A2X0RP80</accession>
<dbReference type="EMBL" id="BLYV01000430">
    <property type="protein sequence ID" value="GFP14178.1"/>
    <property type="molecule type" value="Genomic_DNA"/>
</dbReference>
<dbReference type="AlphaFoldDB" id="A0A2X0RP80"/>
<gene>
    <name evidence="5" type="ORF">BDKNPLJD_01965</name>
    <name evidence="4" type="ORF">LHEJCM1062_20500</name>
</gene>
<evidence type="ECO:0000313" key="5">
    <source>
        <dbReference type="EMBL" id="SPB26627.1"/>
    </source>
</evidence>
<reference evidence="5" key="1">
    <citation type="submission" date="2018-01" db="EMBL/GenBank/DDBJ databases">
        <authorList>
            <person name="Gaut B.S."/>
            <person name="Morton B.R."/>
            <person name="Clegg M.T."/>
            <person name="Duvall M.R."/>
        </authorList>
    </citation>
    <scope>NUCLEOTIDE SEQUENCE</scope>
    <source>
        <strain evidence="5">Lactobacillus helveticus</strain>
    </source>
</reference>
<dbReference type="Proteomes" id="UP000630086">
    <property type="component" value="Unassembled WGS sequence"/>
</dbReference>
<evidence type="ECO:0000256" key="1">
    <source>
        <dbReference type="SAM" id="MobiDB-lite"/>
    </source>
</evidence>
<sequence length="630" mass="72989">MRRRSVFRKPSLKASFKARTTGRAKRAVKRAIIPGYGKKGTGFIKNPKRSMYNAVYHRTSIDTLKPIKNKKRTTQGQGNQQSSSSCLWWIFWIVILILCLANIHITLGILAVCGIVWLIVRLFKKHDKINSSNAGNVDQSVDSTDTPKSTAKPVVHEGNLVAGNKSYNINPKILPLLYFTDGQLKNIDSEVGEPSAISINFPVAEGQFQKLSYYPSYSGLTSEQRNGFLTWLTTDLSNVPDIGFAFLLLYCLERHILHDEYLEESLKIISKLQGQISNGSFDYYSSTSIGYIFFIHKRLDLLKYVDLNKCDIKLQILLSHKLSADQLISLATEVDFRNRYYIKEYPKLFKKALIESLKREFGSEYFEYELSNIQKLKKEPYMFSNYSLRKGNNRPDLLMPDPLSDRKLCHDIYAELQKAHDQVKGFLEIKRAVEPKKDKSKKKIAKPKRINSKTGYPMSTDKQIKNATEQLKLTRKFLKNNQTNPYKSRNSQEKIEDWCWNNSAEKMDNADLEYKKGEWDKAEKLWLACVAINYRAANRLRIMYQKEHRFNDAVQIINFAIDSPVLRKVNNDSYVTDFKKKLETAEQKSMKHENEDQSKLSEEDFEKLNSNSDYWFKKVNNITYSSITKK</sequence>
<evidence type="ECO:0000256" key="2">
    <source>
        <dbReference type="SAM" id="Phobius"/>
    </source>
</evidence>
<keyword evidence="2" id="KW-0812">Transmembrane</keyword>
<feature type="compositionally biased region" description="Basic residues" evidence="1">
    <location>
        <begin position="438"/>
        <end position="451"/>
    </location>
</feature>
<keyword evidence="2" id="KW-0472">Membrane</keyword>
<organism evidence="5">
    <name type="scientific">Lactobacillus helveticus</name>
    <name type="common">Lactobacillus suntoryeus</name>
    <dbReference type="NCBI Taxonomy" id="1587"/>
    <lineage>
        <taxon>Bacteria</taxon>
        <taxon>Bacillati</taxon>
        <taxon>Bacillota</taxon>
        <taxon>Bacilli</taxon>
        <taxon>Lactobacillales</taxon>
        <taxon>Lactobacillaceae</taxon>
        <taxon>Lactobacillus</taxon>
    </lineage>
</organism>
<feature type="region of interest" description="Disordered" evidence="1">
    <location>
        <begin position="437"/>
        <end position="460"/>
    </location>
</feature>
<proteinExistence type="predicted"/>
<feature type="domain" description="TerB N-terminal" evidence="3">
    <location>
        <begin position="208"/>
        <end position="260"/>
    </location>
</feature>
<dbReference type="InterPro" id="IPR025266">
    <property type="entry name" value="TerB_N"/>
</dbReference>